<proteinExistence type="predicted"/>
<comment type="caution">
    <text evidence="2">The sequence shown here is derived from an EMBL/GenBank/DDBJ whole genome shotgun (WGS) entry which is preliminary data.</text>
</comment>
<evidence type="ECO:0000256" key="1">
    <source>
        <dbReference type="SAM" id="Phobius"/>
    </source>
</evidence>
<feature type="transmembrane region" description="Helical" evidence="1">
    <location>
        <begin position="54"/>
        <end position="74"/>
    </location>
</feature>
<reference evidence="2 3" key="1">
    <citation type="submission" date="2019-12" db="EMBL/GenBank/DDBJ databases">
        <authorList>
            <person name="Alioto T."/>
            <person name="Alioto T."/>
            <person name="Gomez Garrido J."/>
        </authorList>
    </citation>
    <scope>NUCLEOTIDE SEQUENCE [LARGE SCALE GENOMIC DNA]</scope>
</reference>
<gene>
    <name evidence="2" type="ORF">OLEA9_A054235</name>
</gene>
<evidence type="ECO:0000313" key="3">
    <source>
        <dbReference type="Proteomes" id="UP000594638"/>
    </source>
</evidence>
<name>A0A8S0UAY1_OLEEU</name>
<evidence type="ECO:0000313" key="2">
    <source>
        <dbReference type="EMBL" id="CAA3014710.1"/>
    </source>
</evidence>
<keyword evidence="3" id="KW-1185">Reference proteome</keyword>
<keyword evidence="1" id="KW-0812">Transmembrane</keyword>
<dbReference type="EMBL" id="CACTIH010007501">
    <property type="protein sequence ID" value="CAA3014710.1"/>
    <property type="molecule type" value="Genomic_DNA"/>
</dbReference>
<keyword evidence="1" id="KW-1133">Transmembrane helix</keyword>
<dbReference type="Proteomes" id="UP000594638">
    <property type="component" value="Unassembled WGS sequence"/>
</dbReference>
<dbReference type="AlphaFoldDB" id="A0A8S0UAY1"/>
<protein>
    <submittedName>
        <fullName evidence="2">Uncharacterized protein</fullName>
    </submittedName>
</protein>
<accession>A0A8S0UAY1</accession>
<keyword evidence="1" id="KW-0472">Membrane</keyword>
<sequence length="76" mass="8932">MSFVPIPDTFLAFSWKPPLLLYLVVVDFDGEEDFAAISLFNLHTLNHLNAKIPYYFHLKTIFNIHFVLALRVFFQD</sequence>
<organism evidence="2 3">
    <name type="scientific">Olea europaea subsp. europaea</name>
    <dbReference type="NCBI Taxonomy" id="158383"/>
    <lineage>
        <taxon>Eukaryota</taxon>
        <taxon>Viridiplantae</taxon>
        <taxon>Streptophyta</taxon>
        <taxon>Embryophyta</taxon>
        <taxon>Tracheophyta</taxon>
        <taxon>Spermatophyta</taxon>
        <taxon>Magnoliopsida</taxon>
        <taxon>eudicotyledons</taxon>
        <taxon>Gunneridae</taxon>
        <taxon>Pentapetalae</taxon>
        <taxon>asterids</taxon>
        <taxon>lamiids</taxon>
        <taxon>Lamiales</taxon>
        <taxon>Oleaceae</taxon>
        <taxon>Oleeae</taxon>
        <taxon>Olea</taxon>
    </lineage>
</organism>
<dbReference type="Gramene" id="OE9A054235T1">
    <property type="protein sequence ID" value="OE9A054235C1"/>
    <property type="gene ID" value="OE9A054235"/>
</dbReference>